<name>A0A543C1E9_9ACTN</name>
<dbReference type="InterPro" id="IPR011610">
    <property type="entry name" value="SAM_mthyl_Trfase_ML2640-like"/>
</dbReference>
<proteinExistence type="inferred from homology"/>
<dbReference type="GO" id="GO:0032259">
    <property type="term" value="P:methylation"/>
    <property type="evidence" value="ECO:0007669"/>
    <property type="project" value="UniProtKB-KW"/>
</dbReference>
<dbReference type="Proteomes" id="UP000316096">
    <property type="component" value="Unassembled WGS sequence"/>
</dbReference>
<comment type="similarity">
    <text evidence="2 6">Belongs to the UPF0677 family.</text>
</comment>
<dbReference type="InterPro" id="IPR029063">
    <property type="entry name" value="SAM-dependent_MTases_sf"/>
</dbReference>
<keyword evidence="5 6" id="KW-0949">S-adenosyl-L-methionine</keyword>
<dbReference type="EC" id="2.1.1.-" evidence="6"/>
<evidence type="ECO:0000256" key="4">
    <source>
        <dbReference type="ARBA" id="ARBA00022679"/>
    </source>
</evidence>
<organism evidence="7 8">
    <name type="scientific">Actinoallomurus bryophytorum</name>
    <dbReference type="NCBI Taxonomy" id="1490222"/>
    <lineage>
        <taxon>Bacteria</taxon>
        <taxon>Bacillati</taxon>
        <taxon>Actinomycetota</taxon>
        <taxon>Actinomycetes</taxon>
        <taxon>Streptosporangiales</taxon>
        <taxon>Thermomonosporaceae</taxon>
        <taxon>Actinoallomurus</taxon>
    </lineage>
</organism>
<dbReference type="EMBL" id="VFOZ01000002">
    <property type="protein sequence ID" value="TQL90903.1"/>
    <property type="molecule type" value="Genomic_DNA"/>
</dbReference>
<dbReference type="RefSeq" id="WP_141962864.1">
    <property type="nucleotide sequence ID" value="NZ_VFOZ01000002.1"/>
</dbReference>
<evidence type="ECO:0000256" key="5">
    <source>
        <dbReference type="ARBA" id="ARBA00022691"/>
    </source>
</evidence>
<dbReference type="PANTHER" id="PTHR43619">
    <property type="entry name" value="S-ADENOSYL-L-METHIONINE-DEPENDENT METHYLTRANSFERASE YKTD-RELATED"/>
    <property type="match status" value="1"/>
</dbReference>
<reference evidence="7 8" key="1">
    <citation type="submission" date="2019-06" db="EMBL/GenBank/DDBJ databases">
        <title>Sequencing the genomes of 1000 actinobacteria strains.</title>
        <authorList>
            <person name="Klenk H.-P."/>
        </authorList>
    </citation>
    <scope>NUCLEOTIDE SEQUENCE [LARGE SCALE GENOMIC DNA]</scope>
    <source>
        <strain evidence="7 8">DSM 102200</strain>
    </source>
</reference>
<dbReference type="SUPFAM" id="SSF53335">
    <property type="entry name" value="S-adenosyl-L-methionine-dependent methyltransferases"/>
    <property type="match status" value="1"/>
</dbReference>
<evidence type="ECO:0000256" key="6">
    <source>
        <dbReference type="RuleBase" id="RU362030"/>
    </source>
</evidence>
<dbReference type="InterPro" id="IPR007213">
    <property type="entry name" value="Ppm1/Ppm2/Tcmp"/>
</dbReference>
<evidence type="ECO:0000256" key="1">
    <source>
        <dbReference type="ARBA" id="ARBA00003907"/>
    </source>
</evidence>
<evidence type="ECO:0000313" key="8">
    <source>
        <dbReference type="Proteomes" id="UP000316096"/>
    </source>
</evidence>
<comment type="function">
    <text evidence="1 6">Exhibits S-adenosyl-L-methionine-dependent methyltransferase activity.</text>
</comment>
<dbReference type="NCBIfam" id="TIGR00027">
    <property type="entry name" value="mthyl_TIGR00027"/>
    <property type="match status" value="1"/>
</dbReference>
<gene>
    <name evidence="7" type="ORF">FB559_8220</name>
</gene>
<evidence type="ECO:0000313" key="7">
    <source>
        <dbReference type="EMBL" id="TQL90903.1"/>
    </source>
</evidence>
<dbReference type="Gene3D" id="3.40.50.150">
    <property type="entry name" value="Vaccinia Virus protein VP39"/>
    <property type="match status" value="1"/>
</dbReference>
<keyword evidence="4 7" id="KW-0808">Transferase</keyword>
<dbReference type="OrthoDB" id="9806164at2"/>
<dbReference type="PANTHER" id="PTHR43619:SF2">
    <property type="entry name" value="S-ADENOSYL-L-METHIONINE-DEPENDENT METHYLTRANSFERASES SUPERFAMILY PROTEIN"/>
    <property type="match status" value="1"/>
</dbReference>
<dbReference type="GO" id="GO:0008168">
    <property type="term" value="F:methyltransferase activity"/>
    <property type="evidence" value="ECO:0007669"/>
    <property type="project" value="UniProtKB-UniRule"/>
</dbReference>
<evidence type="ECO:0000256" key="2">
    <source>
        <dbReference type="ARBA" id="ARBA00008138"/>
    </source>
</evidence>
<dbReference type="AlphaFoldDB" id="A0A543C1E9"/>
<dbReference type="Pfam" id="PF04072">
    <property type="entry name" value="LCM"/>
    <property type="match status" value="1"/>
</dbReference>
<keyword evidence="3 6" id="KW-0489">Methyltransferase</keyword>
<keyword evidence="8" id="KW-1185">Reference proteome</keyword>
<sequence length="292" mass="31939">MRNRPSRTARHVALFRALESVRHGRRLFDDPYAAAALGPGYRLVVAFARLPGVGGRIERFIDRRWPAGPRASAVVRTRLIDDLLDAALADGVQQVVLLGAGYDSRAFRLAGMRSAAVFEVDHPATQALKRRLVGRAVPADRRGHVRFVPADLSDADLALVLRQAGLRRERTAVVWEGVTNYLDARSVDATFAALTSATAPGSQIIFTYMDRRALDGTGDFDGLAEWAATVRAAGEPFTFGFVPDELPGHLAERGMRLTVDRSARQAAEEYLGPLGRHEPAAPFYRIAQAEVE</sequence>
<comment type="caution">
    <text evidence="7">The sequence shown here is derived from an EMBL/GenBank/DDBJ whole genome shotgun (WGS) entry which is preliminary data.</text>
</comment>
<evidence type="ECO:0000256" key="3">
    <source>
        <dbReference type="ARBA" id="ARBA00022603"/>
    </source>
</evidence>
<protein>
    <recommendedName>
        <fullName evidence="6">S-adenosyl-L-methionine-dependent methyltransferase</fullName>
        <ecNumber evidence="6">2.1.1.-</ecNumber>
    </recommendedName>
</protein>
<accession>A0A543C1E9</accession>